<reference evidence="4" key="3">
    <citation type="journal article" date="2019" name="Int. J. Syst. Evol. Microbiol.">
        <title>The Global Catalogue of Microorganisms (GCM) 10K type strain sequencing project: providing services to taxonomists for standard genome sequencing and annotation.</title>
        <authorList>
            <consortium name="The Broad Institute Genomics Platform"/>
            <consortium name="The Broad Institute Genome Sequencing Center for Infectious Disease"/>
            <person name="Wu L."/>
            <person name="Ma J."/>
        </authorList>
    </citation>
    <scope>NUCLEOTIDE SEQUENCE [LARGE SCALE GENOMIC DNA]</scope>
    <source>
        <strain evidence="4">CGMCC 1.11013</strain>
    </source>
</reference>
<dbReference type="AlphaFoldDB" id="A0A069PBQ1"/>
<reference evidence="2 3" key="2">
    <citation type="submission" date="2014-03" db="EMBL/GenBank/DDBJ databases">
        <title>Draft Genome Sequences of Four Burkholderia Strains.</title>
        <authorList>
            <person name="Liu X.Y."/>
            <person name="Li C.X."/>
            <person name="Xu J.H."/>
        </authorList>
    </citation>
    <scope>NUCLEOTIDE SEQUENCE [LARGE SCALE GENOMIC DNA]</scope>
    <source>
        <strain evidence="2 3">R27</strain>
    </source>
</reference>
<dbReference type="RefSeq" id="WP_035964373.1">
    <property type="nucleotide sequence ID" value="NZ_BMEG01000002.1"/>
</dbReference>
<dbReference type="STRING" id="1071679.BG57_03775"/>
<reference evidence="1" key="4">
    <citation type="submission" date="2024-05" db="EMBL/GenBank/DDBJ databases">
        <authorList>
            <person name="Sun Q."/>
            <person name="Zhou Y."/>
        </authorList>
    </citation>
    <scope>NUCLEOTIDE SEQUENCE</scope>
    <source>
        <strain evidence="1">CGMCC 1.11013</strain>
    </source>
</reference>
<protein>
    <submittedName>
        <fullName evidence="2">Uncharacterized protein</fullName>
    </submittedName>
</protein>
<sequence>MPIASNYTTPSTWAVATYHVVQQLTLDYVSGQCTATVGSFLSKEAKDAGKFTIYTQQIVLEGLPAANADPKAYAEGVLVEAQPADVTSPPYANRYAFAGGTIVE</sequence>
<dbReference type="Proteomes" id="UP000597138">
    <property type="component" value="Unassembled WGS sequence"/>
</dbReference>
<dbReference type="EMBL" id="JFHE01000011">
    <property type="protein sequence ID" value="KDR34711.1"/>
    <property type="molecule type" value="Genomic_DNA"/>
</dbReference>
<evidence type="ECO:0000313" key="3">
    <source>
        <dbReference type="Proteomes" id="UP000027439"/>
    </source>
</evidence>
<organism evidence="2 3">
    <name type="scientific">Caballeronia grimmiae</name>
    <dbReference type="NCBI Taxonomy" id="1071679"/>
    <lineage>
        <taxon>Bacteria</taxon>
        <taxon>Pseudomonadati</taxon>
        <taxon>Pseudomonadota</taxon>
        <taxon>Betaproteobacteria</taxon>
        <taxon>Burkholderiales</taxon>
        <taxon>Burkholderiaceae</taxon>
        <taxon>Caballeronia</taxon>
    </lineage>
</organism>
<dbReference type="Proteomes" id="UP000027439">
    <property type="component" value="Unassembled WGS sequence"/>
</dbReference>
<dbReference type="OrthoDB" id="9102495at2"/>
<dbReference type="EMBL" id="BMEG01000002">
    <property type="protein sequence ID" value="GGD63541.1"/>
    <property type="molecule type" value="Genomic_DNA"/>
</dbReference>
<reference evidence="1" key="1">
    <citation type="journal article" date="2014" name="Int. J. Syst. Evol. Microbiol.">
        <title>Complete genome of a new Firmicutes species belonging to the dominant human colonic microbiota ('Ruminococcus bicirculans') reveals two chromosomes and a selective capacity to utilize plant glucans.</title>
        <authorList>
            <consortium name="NISC Comparative Sequencing Program"/>
            <person name="Wegmann U."/>
            <person name="Louis P."/>
            <person name="Goesmann A."/>
            <person name="Henrissat B."/>
            <person name="Duncan S.H."/>
            <person name="Flint H.J."/>
        </authorList>
    </citation>
    <scope>NUCLEOTIDE SEQUENCE</scope>
    <source>
        <strain evidence="1">CGMCC 1.11013</strain>
    </source>
</reference>
<accession>A0A069PBQ1</accession>
<evidence type="ECO:0000313" key="4">
    <source>
        <dbReference type="Proteomes" id="UP000597138"/>
    </source>
</evidence>
<dbReference type="eggNOG" id="ENOG5033CBP">
    <property type="taxonomic scope" value="Bacteria"/>
</dbReference>
<proteinExistence type="predicted"/>
<keyword evidence="4" id="KW-1185">Reference proteome</keyword>
<evidence type="ECO:0000313" key="2">
    <source>
        <dbReference type="EMBL" id="KDR34711.1"/>
    </source>
</evidence>
<name>A0A069PBQ1_9BURK</name>
<evidence type="ECO:0000313" key="1">
    <source>
        <dbReference type="EMBL" id="GGD63541.1"/>
    </source>
</evidence>
<comment type="caution">
    <text evidence="2">The sequence shown here is derived from an EMBL/GenBank/DDBJ whole genome shotgun (WGS) entry which is preliminary data.</text>
</comment>
<gene>
    <name evidence="2" type="ORF">BG57_03775</name>
    <name evidence="1" type="ORF">GCM10010985_16960</name>
</gene>